<dbReference type="RefSeq" id="WP_380079259.1">
    <property type="nucleotide sequence ID" value="NZ_JBHSGO010000191.1"/>
</dbReference>
<proteinExistence type="inferred from homology"/>
<evidence type="ECO:0000256" key="5">
    <source>
        <dbReference type="ARBA" id="ARBA00022801"/>
    </source>
</evidence>
<dbReference type="InterPro" id="IPR051167">
    <property type="entry name" value="Prolyl_oligopep/macrocyclase"/>
</dbReference>
<evidence type="ECO:0000256" key="3">
    <source>
        <dbReference type="ARBA" id="ARBA00011897"/>
    </source>
</evidence>
<dbReference type="PRINTS" id="PR00862">
    <property type="entry name" value="PROLIGOPTASE"/>
</dbReference>
<dbReference type="SUPFAM" id="SSF50993">
    <property type="entry name" value="Peptidase/esterase 'gauge' domain"/>
    <property type="match status" value="1"/>
</dbReference>
<evidence type="ECO:0000259" key="8">
    <source>
        <dbReference type="Pfam" id="PF00326"/>
    </source>
</evidence>
<dbReference type="PANTHER" id="PTHR42881">
    <property type="entry name" value="PROLYL ENDOPEPTIDASE"/>
    <property type="match status" value="1"/>
</dbReference>
<dbReference type="PROSITE" id="PS00708">
    <property type="entry name" value="PRO_ENDOPEP_SER"/>
    <property type="match status" value="1"/>
</dbReference>
<evidence type="ECO:0000256" key="1">
    <source>
        <dbReference type="ARBA" id="ARBA00001070"/>
    </source>
</evidence>
<name>A0ABV9K8I2_9PORP</name>
<protein>
    <recommendedName>
        <fullName evidence="3">prolyl oligopeptidase</fullName>
        <ecNumber evidence="3">3.4.21.26</ecNumber>
    </recommendedName>
</protein>
<evidence type="ECO:0000256" key="4">
    <source>
        <dbReference type="ARBA" id="ARBA00022670"/>
    </source>
</evidence>
<keyword evidence="4" id="KW-0645">Protease</keyword>
<evidence type="ECO:0000256" key="7">
    <source>
        <dbReference type="SAM" id="SignalP"/>
    </source>
</evidence>
<evidence type="ECO:0000313" key="10">
    <source>
        <dbReference type="EMBL" id="MFC4666313.1"/>
    </source>
</evidence>
<dbReference type="Gene3D" id="2.130.10.120">
    <property type="entry name" value="Prolyl oligopeptidase, N-terminal domain"/>
    <property type="match status" value="1"/>
</dbReference>
<keyword evidence="7" id="KW-0732">Signal</keyword>
<dbReference type="InterPro" id="IPR002471">
    <property type="entry name" value="Pept_S9_AS"/>
</dbReference>
<dbReference type="Pfam" id="PF00326">
    <property type="entry name" value="Peptidase_S9"/>
    <property type="match status" value="1"/>
</dbReference>
<comment type="catalytic activity">
    <reaction evidence="1">
        <text>Hydrolysis of Pro-|-Xaa &gt;&gt; Ala-|-Xaa in oligopeptides.</text>
        <dbReference type="EC" id="3.4.21.26"/>
    </reaction>
</comment>
<dbReference type="EMBL" id="JBHSGO010000191">
    <property type="protein sequence ID" value="MFC4666313.1"/>
    <property type="molecule type" value="Genomic_DNA"/>
</dbReference>
<evidence type="ECO:0000256" key="6">
    <source>
        <dbReference type="ARBA" id="ARBA00022825"/>
    </source>
</evidence>
<dbReference type="PANTHER" id="PTHR42881:SF2">
    <property type="entry name" value="PROLYL ENDOPEPTIDASE"/>
    <property type="match status" value="1"/>
</dbReference>
<feature type="chain" id="PRO_5045180905" description="prolyl oligopeptidase" evidence="7">
    <location>
        <begin position="25"/>
        <end position="710"/>
    </location>
</feature>
<keyword evidence="6" id="KW-0720">Serine protease</keyword>
<dbReference type="InterPro" id="IPR001375">
    <property type="entry name" value="Peptidase_S9_cat"/>
</dbReference>
<feature type="domain" description="Peptidase S9 prolyl oligopeptidase catalytic" evidence="8">
    <location>
        <begin position="490"/>
        <end position="706"/>
    </location>
</feature>
<evidence type="ECO:0000259" key="9">
    <source>
        <dbReference type="Pfam" id="PF02897"/>
    </source>
</evidence>
<comment type="caution">
    <text evidence="10">The sequence shown here is derived from an EMBL/GenBank/DDBJ whole genome shotgun (WGS) entry which is preliminary data.</text>
</comment>
<evidence type="ECO:0000256" key="2">
    <source>
        <dbReference type="ARBA" id="ARBA00005228"/>
    </source>
</evidence>
<sequence>MNKLKTHLMVLAGMITLGSSSAVAQSFSYPDARRDQTVDNYFGHKVADPYRWMENDTTQEVAKWVKQENALTNAYLQKIPFRQSLYDELKRLYSEQPFSGAPMKHGNKYFFYKQDGLQNQAVLYVKDGIDGKARVFLNPNTLSKDGTVALTDISFSNDNKYMAYSISRSGSDWREIFVKSTSTGKDLPDHILWAKFTNMAWKGDGFFYSAYDAPVKGKEFSNVNEGHKIYYHKLGDDYKQDKLIYENKKYPKRFYSVNVYDNPNYLFLDEDGMAEGNNIIIKNLKESKSPFTTITPDCKYRYTVVASDKKHFYVLTNNGAERYRLMQASYSDPDFKNWKELVGQQTGVLENAQIIGKNFILTYNQDASTHLYLYNMNGKRIREIDLPVIGHADVSGSKKSNIACISFSSFTYPLTIFSYDVDNNKMSVYEKSPLNFDPSKYETKQVFFTSKDGTKIPMSLTYKKGLKLDGSNPVYLYGYGGFNISLNPGFSVLRIPFINAGGIYAQMNLRGGGEYGQQWHRAGTQLNKQNVFDDCIAAAEYLIKEGYSSKGKIALVGGSNGGLLVGAVLNQRPDIFGAAVPRVGVMDMLRYHLFTIGWNWAPDYGTSQDSEEMFKYLLSYSPLHTIKSNVKYPAVLVTTADHDDRVVPAHSFKYAATLQHVAGPNTDQPLLIRIDSKAGHGAGKPVAKILQEQTDIYAFIMYNLGMKPKF</sequence>
<dbReference type="InterPro" id="IPR029058">
    <property type="entry name" value="AB_hydrolase_fold"/>
</dbReference>
<organism evidence="10 11">
    <name type="scientific">Falsiporphyromonas endometrii</name>
    <dbReference type="NCBI Taxonomy" id="1387297"/>
    <lineage>
        <taxon>Bacteria</taxon>
        <taxon>Pseudomonadati</taxon>
        <taxon>Bacteroidota</taxon>
        <taxon>Bacteroidia</taxon>
        <taxon>Bacteroidales</taxon>
        <taxon>Porphyromonadaceae</taxon>
        <taxon>Falsiporphyromonas</taxon>
    </lineage>
</organism>
<reference evidence="11" key="1">
    <citation type="journal article" date="2019" name="Int. J. Syst. Evol. Microbiol.">
        <title>The Global Catalogue of Microorganisms (GCM) 10K type strain sequencing project: providing services to taxonomists for standard genome sequencing and annotation.</title>
        <authorList>
            <consortium name="The Broad Institute Genomics Platform"/>
            <consortium name="The Broad Institute Genome Sequencing Center for Infectious Disease"/>
            <person name="Wu L."/>
            <person name="Ma J."/>
        </authorList>
    </citation>
    <scope>NUCLEOTIDE SEQUENCE [LARGE SCALE GENOMIC DNA]</scope>
    <source>
        <strain evidence="11">CGMCC 4.7357</strain>
    </source>
</reference>
<keyword evidence="5" id="KW-0378">Hydrolase</keyword>
<dbReference type="InterPro" id="IPR002470">
    <property type="entry name" value="Peptidase_S9A"/>
</dbReference>
<feature type="domain" description="Peptidase S9A N-terminal" evidence="9">
    <location>
        <begin position="30"/>
        <end position="431"/>
    </location>
</feature>
<dbReference type="Proteomes" id="UP001596020">
    <property type="component" value="Unassembled WGS sequence"/>
</dbReference>
<dbReference type="Pfam" id="PF02897">
    <property type="entry name" value="Peptidase_S9_N"/>
    <property type="match status" value="1"/>
</dbReference>
<evidence type="ECO:0000313" key="11">
    <source>
        <dbReference type="Proteomes" id="UP001596020"/>
    </source>
</evidence>
<dbReference type="InterPro" id="IPR023302">
    <property type="entry name" value="Pept_S9A_N"/>
</dbReference>
<feature type="signal peptide" evidence="7">
    <location>
        <begin position="1"/>
        <end position="24"/>
    </location>
</feature>
<gene>
    <name evidence="10" type="ORF">ACFO3G_06850</name>
</gene>
<dbReference type="Gene3D" id="3.40.50.1820">
    <property type="entry name" value="alpha/beta hydrolase"/>
    <property type="match status" value="1"/>
</dbReference>
<accession>A0ABV9K8I2</accession>
<keyword evidence="11" id="KW-1185">Reference proteome</keyword>
<dbReference type="SUPFAM" id="SSF53474">
    <property type="entry name" value="alpha/beta-Hydrolases"/>
    <property type="match status" value="1"/>
</dbReference>
<comment type="similarity">
    <text evidence="2">Belongs to the peptidase S9A family.</text>
</comment>
<dbReference type="EC" id="3.4.21.26" evidence="3"/>